<dbReference type="InterPro" id="IPR013324">
    <property type="entry name" value="RNA_pol_sigma_r3/r4-like"/>
</dbReference>
<dbReference type="Pfam" id="PF08281">
    <property type="entry name" value="Sigma70_r4_2"/>
    <property type="match status" value="1"/>
</dbReference>
<evidence type="ECO:0000313" key="3">
    <source>
        <dbReference type="Proteomes" id="UP001199424"/>
    </source>
</evidence>
<dbReference type="GO" id="GO:0006352">
    <property type="term" value="P:DNA-templated transcription initiation"/>
    <property type="evidence" value="ECO:0007669"/>
    <property type="project" value="InterPro"/>
</dbReference>
<dbReference type="RefSeq" id="WP_308448846.1">
    <property type="nucleotide sequence ID" value="NZ_JAJEQC010000003.1"/>
</dbReference>
<dbReference type="SUPFAM" id="SSF88659">
    <property type="entry name" value="Sigma3 and sigma4 domains of RNA polymerase sigma factors"/>
    <property type="match status" value="1"/>
</dbReference>
<feature type="domain" description="RNA polymerase sigma factor 70 region 4 type 2" evidence="1">
    <location>
        <begin position="82"/>
        <end position="134"/>
    </location>
</feature>
<dbReference type="InterPro" id="IPR036388">
    <property type="entry name" value="WH-like_DNA-bd_sf"/>
</dbReference>
<comment type="caution">
    <text evidence="2">The sequence shown here is derived from an EMBL/GenBank/DDBJ whole genome shotgun (WGS) entry which is preliminary data.</text>
</comment>
<dbReference type="NCBIfam" id="TIGR02937">
    <property type="entry name" value="sigma70-ECF"/>
    <property type="match status" value="1"/>
</dbReference>
<dbReference type="GO" id="GO:0003677">
    <property type="term" value="F:DNA binding"/>
    <property type="evidence" value="ECO:0007669"/>
    <property type="project" value="InterPro"/>
</dbReference>
<dbReference type="Proteomes" id="UP001199424">
    <property type="component" value="Unassembled WGS sequence"/>
</dbReference>
<sequence>MKEINLREYYPELYTEDSVISVSDEIAEMMRRSILEEKAYQRRLCRYQAYYSLDYALTAENERDLLDDEAPEDLQEQKERRRKLQKAFRTLTPSQQRRIYKRYFLCMSYVEISQSEGCTISAVCNSIHRSLKKLKKNYDL</sequence>
<proteinExistence type="predicted"/>
<dbReference type="AlphaFoldDB" id="A0AAE3AKQ6"/>
<evidence type="ECO:0000259" key="1">
    <source>
        <dbReference type="Pfam" id="PF08281"/>
    </source>
</evidence>
<dbReference type="Gene3D" id="1.10.10.10">
    <property type="entry name" value="Winged helix-like DNA-binding domain superfamily/Winged helix DNA-binding domain"/>
    <property type="match status" value="1"/>
</dbReference>
<protein>
    <submittedName>
        <fullName evidence="2">Sigma-70 family RNA polymerase sigma factor</fullName>
    </submittedName>
</protein>
<accession>A0AAE3AKQ6</accession>
<organism evidence="2 3">
    <name type="scientific">Hominenteromicrobium mulieris</name>
    <dbReference type="NCBI Taxonomy" id="2885357"/>
    <lineage>
        <taxon>Bacteria</taxon>
        <taxon>Bacillati</taxon>
        <taxon>Bacillota</taxon>
        <taxon>Clostridia</taxon>
        <taxon>Eubacteriales</taxon>
        <taxon>Oscillospiraceae</taxon>
        <taxon>Hominenteromicrobium</taxon>
    </lineage>
</organism>
<evidence type="ECO:0000313" key="2">
    <source>
        <dbReference type="EMBL" id="MCC2136328.1"/>
    </source>
</evidence>
<dbReference type="EMBL" id="JAJEQC010000003">
    <property type="protein sequence ID" value="MCC2136328.1"/>
    <property type="molecule type" value="Genomic_DNA"/>
</dbReference>
<dbReference type="InterPro" id="IPR014284">
    <property type="entry name" value="RNA_pol_sigma-70_dom"/>
</dbReference>
<dbReference type="InterPro" id="IPR013249">
    <property type="entry name" value="RNA_pol_sigma70_r4_t2"/>
</dbReference>
<reference evidence="2" key="1">
    <citation type="submission" date="2021-10" db="EMBL/GenBank/DDBJ databases">
        <title>Anaerobic single-cell dispensing facilitates the cultivation of human gut bacteria.</title>
        <authorList>
            <person name="Afrizal A."/>
        </authorList>
    </citation>
    <scope>NUCLEOTIDE SEQUENCE</scope>
    <source>
        <strain evidence="2">CLA-AA-H250</strain>
    </source>
</reference>
<dbReference type="GO" id="GO:0016987">
    <property type="term" value="F:sigma factor activity"/>
    <property type="evidence" value="ECO:0007669"/>
    <property type="project" value="InterPro"/>
</dbReference>
<gene>
    <name evidence="2" type="ORF">LKD31_04780</name>
</gene>
<name>A0AAE3AKQ6_9FIRM</name>
<keyword evidence="3" id="KW-1185">Reference proteome</keyword>